<name>A0A3M6VSN1_9STRA</name>
<comment type="caution">
    <text evidence="1">The sequence shown here is derived from an EMBL/GenBank/DDBJ whole genome shotgun (WGS) entry which is preliminary data.</text>
</comment>
<evidence type="ECO:0000313" key="2">
    <source>
        <dbReference type="EMBL" id="RQM17371.1"/>
    </source>
</evidence>
<dbReference type="Proteomes" id="UP000282087">
    <property type="component" value="Unassembled WGS sequence"/>
</dbReference>
<reference evidence="3 4" key="1">
    <citation type="submission" date="2018-06" db="EMBL/GenBank/DDBJ databases">
        <title>Comparative genomics of downy mildews reveals potential adaptations to biotrophy.</title>
        <authorList>
            <person name="Fletcher K."/>
            <person name="Klosterman S.J."/>
            <person name="Derevnina L."/>
            <person name="Martin F."/>
            <person name="Koike S."/>
            <person name="Reyes Chin-Wo S."/>
            <person name="Mou B."/>
            <person name="Michelmore R."/>
        </authorList>
    </citation>
    <scope>NUCLEOTIDE SEQUENCE [LARGE SCALE GENOMIC DNA]</scope>
    <source>
        <strain evidence="2 4">R13</strain>
        <strain evidence="1 3">R14</strain>
    </source>
</reference>
<proteinExistence type="predicted"/>
<evidence type="ECO:0000313" key="4">
    <source>
        <dbReference type="Proteomes" id="UP000286097"/>
    </source>
</evidence>
<protein>
    <submittedName>
        <fullName evidence="1">Uncharacterized protein</fullName>
    </submittedName>
</protein>
<evidence type="ECO:0000313" key="3">
    <source>
        <dbReference type="Proteomes" id="UP000282087"/>
    </source>
</evidence>
<gene>
    <name evidence="2" type="ORF">DD237_001348</name>
    <name evidence="1" type="ORF">DD238_000778</name>
</gene>
<dbReference type="Proteomes" id="UP000286097">
    <property type="component" value="Unassembled WGS sequence"/>
</dbReference>
<dbReference type="AlphaFoldDB" id="A0A3M6VSN1"/>
<dbReference type="VEuPathDB" id="FungiDB:DD237_001348"/>
<evidence type="ECO:0000313" key="1">
    <source>
        <dbReference type="EMBL" id="RMX67390.1"/>
    </source>
</evidence>
<organism evidence="1 3">
    <name type="scientific">Peronospora effusa</name>
    <dbReference type="NCBI Taxonomy" id="542832"/>
    <lineage>
        <taxon>Eukaryota</taxon>
        <taxon>Sar</taxon>
        <taxon>Stramenopiles</taxon>
        <taxon>Oomycota</taxon>
        <taxon>Peronosporomycetes</taxon>
        <taxon>Peronosporales</taxon>
        <taxon>Peronosporaceae</taxon>
        <taxon>Peronospora</taxon>
    </lineage>
</organism>
<accession>A0A3M6VSN1</accession>
<sequence length="59" mass="6593">MMKAQLKNKLRGGIIDALYVAAVYKQQELMKAAIGFFLVVFKLLQDSEVLLLFAGDYPA</sequence>
<keyword evidence="3" id="KW-1185">Reference proteome</keyword>
<dbReference type="EMBL" id="QLLG01000168">
    <property type="protein sequence ID" value="RMX67390.1"/>
    <property type="molecule type" value="Genomic_DNA"/>
</dbReference>
<dbReference type="EMBL" id="QKXF01000097">
    <property type="protein sequence ID" value="RQM17371.1"/>
    <property type="molecule type" value="Genomic_DNA"/>
</dbReference>